<evidence type="ECO:0000256" key="4">
    <source>
        <dbReference type="ARBA" id="ARBA00022723"/>
    </source>
</evidence>
<dbReference type="PhylomeDB" id="T1JNQ2"/>
<dbReference type="GO" id="GO:0016491">
    <property type="term" value="F:oxidoreductase activity"/>
    <property type="evidence" value="ECO:0007669"/>
    <property type="project" value="UniProtKB-KW"/>
</dbReference>
<evidence type="ECO:0000256" key="10">
    <source>
        <dbReference type="SAM" id="Phobius"/>
    </source>
</evidence>
<keyword evidence="2 10" id="KW-0812">Transmembrane</keyword>
<feature type="transmembrane region" description="Helical" evidence="10">
    <location>
        <begin position="28"/>
        <end position="48"/>
    </location>
</feature>
<evidence type="ECO:0000256" key="5">
    <source>
        <dbReference type="ARBA" id="ARBA00022989"/>
    </source>
</evidence>
<dbReference type="InterPro" id="IPR050584">
    <property type="entry name" value="Cholesterol_7-desaturase"/>
</dbReference>
<dbReference type="InterPro" id="IPR036922">
    <property type="entry name" value="Rieske_2Fe-2S_sf"/>
</dbReference>
<dbReference type="PANTHER" id="PTHR21266">
    <property type="entry name" value="IRON-SULFUR DOMAIN CONTAINING PROTEIN"/>
    <property type="match status" value="1"/>
</dbReference>
<keyword evidence="4" id="KW-0479">Metal-binding</keyword>
<keyword evidence="5 10" id="KW-1133">Transmembrane helix</keyword>
<keyword evidence="13" id="KW-1185">Reference proteome</keyword>
<dbReference type="PROSITE" id="PS51296">
    <property type="entry name" value="RIESKE"/>
    <property type="match status" value="1"/>
</dbReference>
<evidence type="ECO:0000256" key="1">
    <source>
        <dbReference type="ARBA" id="ARBA00004370"/>
    </source>
</evidence>
<comment type="subcellular location">
    <subcellularLocation>
        <location evidence="1">Membrane</location>
    </subcellularLocation>
</comment>
<dbReference type="GO" id="GO:0005737">
    <property type="term" value="C:cytoplasm"/>
    <property type="evidence" value="ECO:0007669"/>
    <property type="project" value="TreeGrafter"/>
</dbReference>
<feature type="transmembrane region" description="Helical" evidence="10">
    <location>
        <begin position="294"/>
        <end position="313"/>
    </location>
</feature>
<evidence type="ECO:0000256" key="7">
    <source>
        <dbReference type="ARBA" id="ARBA00023004"/>
    </source>
</evidence>
<dbReference type="HOGENOM" id="CLU_765769_0_0_1"/>
<evidence type="ECO:0000256" key="9">
    <source>
        <dbReference type="ARBA" id="ARBA00023136"/>
    </source>
</evidence>
<reference evidence="12" key="2">
    <citation type="submission" date="2015-02" db="UniProtKB">
        <authorList>
            <consortium name="EnsemblMetazoa"/>
        </authorList>
    </citation>
    <scope>IDENTIFICATION</scope>
</reference>
<dbReference type="OMA" id="GECIHIP"/>
<dbReference type="PANTHER" id="PTHR21266:SF32">
    <property type="entry name" value="CHOLESTEROL 7-DESATURASE NVD"/>
    <property type="match status" value="1"/>
</dbReference>
<evidence type="ECO:0000256" key="2">
    <source>
        <dbReference type="ARBA" id="ARBA00022692"/>
    </source>
</evidence>
<keyword evidence="8" id="KW-0411">Iron-sulfur</keyword>
<dbReference type="GO" id="GO:0046872">
    <property type="term" value="F:metal ion binding"/>
    <property type="evidence" value="ECO:0007669"/>
    <property type="project" value="UniProtKB-KW"/>
</dbReference>
<evidence type="ECO:0000313" key="13">
    <source>
        <dbReference type="Proteomes" id="UP000014500"/>
    </source>
</evidence>
<keyword evidence="3" id="KW-0001">2Fe-2S</keyword>
<feature type="domain" description="Rieske" evidence="11">
    <location>
        <begin position="101"/>
        <end position="205"/>
    </location>
</feature>
<sequence length="362" mass="41038">MATDQLYDIYIHSTEGFKWAMNGIPETVITILATALVIGICAGLYWLFFMPYIRVRDFHEVGYEYLKCESKRRNIKHRDLVNHVRSLKKLDSLPPPYPNGWFALAEIKDVPNGTVKSVTALGQHFAVFRTNEGKVYVVDAYCPHLGADLGVGGRVIGNCIECPFHGWQFDGKNGECIHIPYTDKIPAFAKIKTWTAVERMGWVFVWHHADDAEPEWILDEIEQIPSGEYIFHGRSEYIVNAHIQIGPGIVLIHLDMLLGTALFVQIQCPIGPMKVRLATNIYASKYMPSPLAKAIMLIVMLKFGIFLDIVDIINNFTLRVVRSSHLQMILMNGDFTLCFVCCVPISVEWLQISVCAMLKYVL</sequence>
<evidence type="ECO:0000256" key="3">
    <source>
        <dbReference type="ARBA" id="ARBA00022714"/>
    </source>
</evidence>
<dbReference type="Proteomes" id="UP000014500">
    <property type="component" value="Unassembled WGS sequence"/>
</dbReference>
<evidence type="ECO:0000313" key="12">
    <source>
        <dbReference type="EnsemblMetazoa" id="SMAR015481-PA"/>
    </source>
</evidence>
<feature type="transmembrane region" description="Helical" evidence="10">
    <location>
        <begin position="333"/>
        <end position="358"/>
    </location>
</feature>
<dbReference type="Pfam" id="PF00355">
    <property type="entry name" value="Rieske"/>
    <property type="match status" value="1"/>
</dbReference>
<evidence type="ECO:0000259" key="11">
    <source>
        <dbReference type="PROSITE" id="PS51296"/>
    </source>
</evidence>
<dbReference type="EnsemblMetazoa" id="SMAR015481-RA">
    <property type="protein sequence ID" value="SMAR015481-PA"/>
    <property type="gene ID" value="SMAR015481"/>
</dbReference>
<evidence type="ECO:0000256" key="6">
    <source>
        <dbReference type="ARBA" id="ARBA00023002"/>
    </source>
</evidence>
<name>T1JNQ2_STRMM</name>
<reference evidence="13" key="1">
    <citation type="submission" date="2011-05" db="EMBL/GenBank/DDBJ databases">
        <authorList>
            <person name="Richards S.R."/>
            <person name="Qu J."/>
            <person name="Jiang H."/>
            <person name="Jhangiani S.N."/>
            <person name="Agravi P."/>
            <person name="Goodspeed R."/>
            <person name="Gross S."/>
            <person name="Mandapat C."/>
            <person name="Jackson L."/>
            <person name="Mathew T."/>
            <person name="Pu L."/>
            <person name="Thornton R."/>
            <person name="Saada N."/>
            <person name="Wilczek-Boney K.B."/>
            <person name="Lee S."/>
            <person name="Kovar C."/>
            <person name="Wu Y."/>
            <person name="Scherer S.E."/>
            <person name="Worley K.C."/>
            <person name="Muzny D.M."/>
            <person name="Gibbs R."/>
        </authorList>
    </citation>
    <scope>NUCLEOTIDE SEQUENCE</scope>
    <source>
        <strain evidence="13">Brora</strain>
    </source>
</reference>
<dbReference type="EMBL" id="JH431936">
    <property type="status" value="NOT_ANNOTATED_CDS"/>
    <property type="molecule type" value="Genomic_DNA"/>
</dbReference>
<organism evidence="12 13">
    <name type="scientific">Strigamia maritima</name>
    <name type="common">European centipede</name>
    <name type="synonym">Geophilus maritimus</name>
    <dbReference type="NCBI Taxonomy" id="126957"/>
    <lineage>
        <taxon>Eukaryota</taxon>
        <taxon>Metazoa</taxon>
        <taxon>Ecdysozoa</taxon>
        <taxon>Arthropoda</taxon>
        <taxon>Myriapoda</taxon>
        <taxon>Chilopoda</taxon>
        <taxon>Pleurostigmophora</taxon>
        <taxon>Geophilomorpha</taxon>
        <taxon>Linotaeniidae</taxon>
        <taxon>Strigamia</taxon>
    </lineage>
</organism>
<dbReference type="AlphaFoldDB" id="T1JNQ2"/>
<dbReference type="GO" id="GO:0016020">
    <property type="term" value="C:membrane"/>
    <property type="evidence" value="ECO:0007669"/>
    <property type="project" value="UniProtKB-SubCell"/>
</dbReference>
<protein>
    <recommendedName>
        <fullName evidence="11">Rieske domain-containing protein</fullName>
    </recommendedName>
</protein>
<proteinExistence type="predicted"/>
<keyword evidence="7" id="KW-0408">Iron</keyword>
<dbReference type="STRING" id="126957.T1JNQ2"/>
<accession>T1JNQ2</accession>
<dbReference type="SUPFAM" id="SSF50022">
    <property type="entry name" value="ISP domain"/>
    <property type="match status" value="1"/>
</dbReference>
<evidence type="ECO:0000256" key="8">
    <source>
        <dbReference type="ARBA" id="ARBA00023014"/>
    </source>
</evidence>
<keyword evidence="9 10" id="KW-0472">Membrane</keyword>
<dbReference type="eggNOG" id="ENOG502QS20">
    <property type="taxonomic scope" value="Eukaryota"/>
</dbReference>
<dbReference type="GO" id="GO:0051537">
    <property type="term" value="F:2 iron, 2 sulfur cluster binding"/>
    <property type="evidence" value="ECO:0007669"/>
    <property type="project" value="UniProtKB-KW"/>
</dbReference>
<dbReference type="InterPro" id="IPR017941">
    <property type="entry name" value="Rieske_2Fe-2S"/>
</dbReference>
<keyword evidence="6" id="KW-0560">Oxidoreductase</keyword>
<dbReference type="Gene3D" id="2.102.10.10">
    <property type="entry name" value="Rieske [2Fe-2S] iron-sulphur domain"/>
    <property type="match status" value="1"/>
</dbReference>